<dbReference type="Pfam" id="PF08327">
    <property type="entry name" value="AHSA1"/>
    <property type="match status" value="1"/>
</dbReference>
<gene>
    <name evidence="3" type="ORF">ACFPOG_25410</name>
</gene>
<dbReference type="EMBL" id="JBHSMJ010000037">
    <property type="protein sequence ID" value="MFC5451545.1"/>
    <property type="molecule type" value="Genomic_DNA"/>
</dbReference>
<organism evidence="3 4">
    <name type="scientific">Paenibacillus aestuarii</name>
    <dbReference type="NCBI Taxonomy" id="516965"/>
    <lineage>
        <taxon>Bacteria</taxon>
        <taxon>Bacillati</taxon>
        <taxon>Bacillota</taxon>
        <taxon>Bacilli</taxon>
        <taxon>Bacillales</taxon>
        <taxon>Paenibacillaceae</taxon>
        <taxon>Paenibacillus</taxon>
    </lineage>
</organism>
<evidence type="ECO:0000313" key="4">
    <source>
        <dbReference type="Proteomes" id="UP001596044"/>
    </source>
</evidence>
<evidence type="ECO:0000313" key="3">
    <source>
        <dbReference type="EMBL" id="MFC5451545.1"/>
    </source>
</evidence>
<name>A0ABW0KDP7_9BACL</name>
<dbReference type="Gene3D" id="3.30.530.20">
    <property type="match status" value="1"/>
</dbReference>
<comment type="caution">
    <text evidence="3">The sequence shown here is derived from an EMBL/GenBank/DDBJ whole genome shotgun (WGS) entry which is preliminary data.</text>
</comment>
<dbReference type="CDD" id="cd07814">
    <property type="entry name" value="SRPBCC_CalC_Aha1-like"/>
    <property type="match status" value="1"/>
</dbReference>
<comment type="similarity">
    <text evidence="1">Belongs to the AHA1 family.</text>
</comment>
<dbReference type="InterPro" id="IPR023393">
    <property type="entry name" value="START-like_dom_sf"/>
</dbReference>
<sequence length="168" mass="18731">MSNQQATSNLVITRTLNAPRDLVFQVWTDANHLAKWWGPTGMSIHVAKLDLRPGGMFHYSMKTPDGHEMWGKFVYNEISPPDKIVFTNSFSDPEGNSVRAPFAPNFPLEVQNILTFTEQDGKTILTLTGGPINATEEEVQFFAAMQESMQQGFAGTFNQLEAYLATQA</sequence>
<protein>
    <submittedName>
        <fullName evidence="3">SRPBCC domain-containing protein</fullName>
    </submittedName>
</protein>
<reference evidence="4" key="1">
    <citation type="journal article" date="2019" name="Int. J. Syst. Evol. Microbiol.">
        <title>The Global Catalogue of Microorganisms (GCM) 10K type strain sequencing project: providing services to taxonomists for standard genome sequencing and annotation.</title>
        <authorList>
            <consortium name="The Broad Institute Genomics Platform"/>
            <consortium name="The Broad Institute Genome Sequencing Center for Infectious Disease"/>
            <person name="Wu L."/>
            <person name="Ma J."/>
        </authorList>
    </citation>
    <scope>NUCLEOTIDE SEQUENCE [LARGE SCALE GENOMIC DNA]</scope>
    <source>
        <strain evidence="4">KACC 11904</strain>
    </source>
</reference>
<accession>A0ABW0KDP7</accession>
<keyword evidence="4" id="KW-1185">Reference proteome</keyword>
<dbReference type="RefSeq" id="WP_270881441.1">
    <property type="nucleotide sequence ID" value="NZ_JAQFVF010000050.1"/>
</dbReference>
<feature type="domain" description="Activator of Hsp90 ATPase homologue 1/2-like C-terminal" evidence="2">
    <location>
        <begin position="17"/>
        <end position="164"/>
    </location>
</feature>
<dbReference type="InterPro" id="IPR013538">
    <property type="entry name" value="ASHA1/2-like_C"/>
</dbReference>
<proteinExistence type="inferred from homology"/>
<dbReference type="Proteomes" id="UP001596044">
    <property type="component" value="Unassembled WGS sequence"/>
</dbReference>
<evidence type="ECO:0000256" key="1">
    <source>
        <dbReference type="ARBA" id="ARBA00006817"/>
    </source>
</evidence>
<evidence type="ECO:0000259" key="2">
    <source>
        <dbReference type="Pfam" id="PF08327"/>
    </source>
</evidence>
<dbReference type="SUPFAM" id="SSF55961">
    <property type="entry name" value="Bet v1-like"/>
    <property type="match status" value="1"/>
</dbReference>